<dbReference type="GO" id="GO:1990060">
    <property type="term" value="C:maltose transport complex"/>
    <property type="evidence" value="ECO:0007669"/>
    <property type="project" value="TreeGrafter"/>
</dbReference>
<dbReference type="Pfam" id="PF00005">
    <property type="entry name" value="ABC_tran"/>
    <property type="match status" value="1"/>
</dbReference>
<comment type="caution">
    <text evidence="5">The sequence shown here is derived from an EMBL/GenBank/DDBJ whole genome shotgun (WGS) entry which is preliminary data.</text>
</comment>
<dbReference type="InterPro" id="IPR027417">
    <property type="entry name" value="P-loop_NTPase"/>
</dbReference>
<dbReference type="OrthoDB" id="9809450at2"/>
<dbReference type="PANTHER" id="PTHR43875">
    <property type="entry name" value="MALTODEXTRIN IMPORT ATP-BINDING PROTEIN MSMX"/>
    <property type="match status" value="1"/>
</dbReference>
<dbReference type="InterPro" id="IPR003439">
    <property type="entry name" value="ABC_transporter-like_ATP-bd"/>
</dbReference>
<evidence type="ECO:0000313" key="5">
    <source>
        <dbReference type="EMBL" id="KFE69188.1"/>
    </source>
</evidence>
<dbReference type="Proteomes" id="UP000028725">
    <property type="component" value="Unassembled WGS sequence"/>
</dbReference>
<dbReference type="RefSeq" id="WP_044187995.1">
    <property type="nucleotide sequence ID" value="NZ_JMCB01000005.1"/>
</dbReference>
<protein>
    <submittedName>
        <fullName evidence="5">Various polyols ABC transporter, ATP-binding component</fullName>
    </submittedName>
</protein>
<dbReference type="STRING" id="394096.DB31_7090"/>
<keyword evidence="3 5" id="KW-0067">ATP-binding</keyword>
<accession>A0A085WNC5</accession>
<keyword evidence="2" id="KW-0547">Nucleotide-binding</keyword>
<dbReference type="AlphaFoldDB" id="A0A085WNC5"/>
<dbReference type="PROSITE" id="PS50893">
    <property type="entry name" value="ABC_TRANSPORTER_2"/>
    <property type="match status" value="1"/>
</dbReference>
<dbReference type="InterPro" id="IPR008995">
    <property type="entry name" value="Mo/tungstate-bd_C_term_dom"/>
</dbReference>
<reference evidence="5 6" key="1">
    <citation type="submission" date="2014-04" db="EMBL/GenBank/DDBJ databases">
        <title>Genome assembly of Hyalangium minutum DSM 14724.</title>
        <authorList>
            <person name="Sharma G."/>
            <person name="Subramanian S."/>
        </authorList>
    </citation>
    <scope>NUCLEOTIDE SEQUENCE [LARGE SCALE GENOMIC DNA]</scope>
    <source>
        <strain evidence="5 6">DSM 14724</strain>
    </source>
</reference>
<dbReference type="Gene3D" id="2.40.50.140">
    <property type="entry name" value="Nucleic acid-binding proteins"/>
    <property type="match status" value="1"/>
</dbReference>
<proteinExistence type="predicted"/>
<dbReference type="InterPro" id="IPR003593">
    <property type="entry name" value="AAA+_ATPase"/>
</dbReference>
<dbReference type="SUPFAM" id="SSF52540">
    <property type="entry name" value="P-loop containing nucleoside triphosphate hydrolases"/>
    <property type="match status" value="1"/>
</dbReference>
<dbReference type="GO" id="GO:0055052">
    <property type="term" value="C:ATP-binding cassette (ABC) transporter complex, substrate-binding subunit-containing"/>
    <property type="evidence" value="ECO:0007669"/>
    <property type="project" value="TreeGrafter"/>
</dbReference>
<evidence type="ECO:0000259" key="4">
    <source>
        <dbReference type="PROSITE" id="PS50893"/>
    </source>
</evidence>
<name>A0A085WNC5_9BACT</name>
<dbReference type="InterPro" id="IPR015855">
    <property type="entry name" value="ABC_transpr_MalK-like"/>
</dbReference>
<dbReference type="FunFam" id="3.40.50.300:FF:000042">
    <property type="entry name" value="Maltose/maltodextrin ABC transporter, ATP-binding protein"/>
    <property type="match status" value="1"/>
</dbReference>
<feature type="domain" description="ABC transporter" evidence="4">
    <location>
        <begin position="4"/>
        <end position="234"/>
    </location>
</feature>
<dbReference type="InterPro" id="IPR017871">
    <property type="entry name" value="ABC_transporter-like_CS"/>
</dbReference>
<evidence type="ECO:0000256" key="2">
    <source>
        <dbReference type="ARBA" id="ARBA00022741"/>
    </source>
</evidence>
<keyword evidence="6" id="KW-1185">Reference proteome</keyword>
<dbReference type="EMBL" id="JMCB01000005">
    <property type="protein sequence ID" value="KFE69188.1"/>
    <property type="molecule type" value="Genomic_DNA"/>
</dbReference>
<dbReference type="InterPro" id="IPR047641">
    <property type="entry name" value="ABC_transpr_MalK/UgpC-like"/>
</dbReference>
<dbReference type="PANTHER" id="PTHR43875:SF3">
    <property type="entry name" value="MALTOSE_MALTODEXTRIN IMPORT ATP-BINDING PROTEIN MALK"/>
    <property type="match status" value="1"/>
</dbReference>
<evidence type="ECO:0000256" key="3">
    <source>
        <dbReference type="ARBA" id="ARBA00022840"/>
    </source>
</evidence>
<dbReference type="GO" id="GO:0016887">
    <property type="term" value="F:ATP hydrolysis activity"/>
    <property type="evidence" value="ECO:0007669"/>
    <property type="project" value="InterPro"/>
</dbReference>
<evidence type="ECO:0000256" key="1">
    <source>
        <dbReference type="ARBA" id="ARBA00022448"/>
    </source>
</evidence>
<dbReference type="SUPFAM" id="SSF50331">
    <property type="entry name" value="MOP-like"/>
    <property type="match status" value="1"/>
</dbReference>
<dbReference type="InterPro" id="IPR013611">
    <property type="entry name" value="Transp-assoc_OB_typ2"/>
</dbReference>
<dbReference type="SMART" id="SM00382">
    <property type="entry name" value="AAA"/>
    <property type="match status" value="1"/>
</dbReference>
<keyword evidence="1" id="KW-0813">Transport</keyword>
<dbReference type="PROSITE" id="PS00211">
    <property type="entry name" value="ABC_TRANSPORTER_1"/>
    <property type="match status" value="1"/>
</dbReference>
<dbReference type="Gene3D" id="2.40.50.100">
    <property type="match status" value="1"/>
</dbReference>
<sequence>MAQLEIKSLTKSFGETHVIKGVDLRVEDRDFCVFLGPSGCGKSTLLRLIAGLEEASSGEILMDGKPITDLPPAKRNLAMVFQSYALYPHMNIRENMSFSMKLAKADPQLINEKVERAARILGLEPYLDRKPSALSGGQRQRVAIGRAIVREPRIFLFDEPLSNLDAALRVQMRLELARLHQDLKATMIYVTHDQVEAMTLANKVVIFSAGNIEQAGSPQELYRRPANRFVAGFLGMPQMAFLEGTRTDGSLTLANGSRLALPQGLPTVAEGTRLTVGVRPEHLALGPAGQGTVEGRVDMIERLGSDAYAYLSVPQLGRLTVRCPGDVGPIEGTTASAELRPERLHVFDANGVAIHHPTFN</sequence>
<dbReference type="GO" id="GO:0015423">
    <property type="term" value="F:ABC-type maltose transporter activity"/>
    <property type="evidence" value="ECO:0007669"/>
    <property type="project" value="TreeGrafter"/>
</dbReference>
<evidence type="ECO:0000313" key="6">
    <source>
        <dbReference type="Proteomes" id="UP000028725"/>
    </source>
</evidence>
<organism evidence="5 6">
    <name type="scientific">Hyalangium minutum</name>
    <dbReference type="NCBI Taxonomy" id="394096"/>
    <lineage>
        <taxon>Bacteria</taxon>
        <taxon>Pseudomonadati</taxon>
        <taxon>Myxococcota</taxon>
        <taxon>Myxococcia</taxon>
        <taxon>Myxococcales</taxon>
        <taxon>Cystobacterineae</taxon>
        <taxon>Archangiaceae</taxon>
        <taxon>Hyalangium</taxon>
    </lineage>
</organism>
<dbReference type="InterPro" id="IPR012340">
    <property type="entry name" value="NA-bd_OB-fold"/>
</dbReference>
<dbReference type="NCBIfam" id="NF008653">
    <property type="entry name" value="PRK11650.1"/>
    <property type="match status" value="1"/>
</dbReference>
<dbReference type="CDD" id="cd03301">
    <property type="entry name" value="ABC_MalK_N"/>
    <property type="match status" value="1"/>
</dbReference>
<gene>
    <name evidence="5" type="ORF">DB31_7090</name>
</gene>
<dbReference type="Gene3D" id="3.40.50.300">
    <property type="entry name" value="P-loop containing nucleotide triphosphate hydrolases"/>
    <property type="match status" value="1"/>
</dbReference>
<dbReference type="Pfam" id="PF08402">
    <property type="entry name" value="TOBE_2"/>
    <property type="match status" value="1"/>
</dbReference>
<dbReference type="GO" id="GO:0005524">
    <property type="term" value="F:ATP binding"/>
    <property type="evidence" value="ECO:0007669"/>
    <property type="project" value="UniProtKB-KW"/>
</dbReference>